<evidence type="ECO:0000313" key="2">
    <source>
        <dbReference type="EMBL" id="KAJ1101079.1"/>
    </source>
</evidence>
<proteinExistence type="predicted"/>
<feature type="region of interest" description="Disordered" evidence="1">
    <location>
        <begin position="24"/>
        <end position="48"/>
    </location>
</feature>
<gene>
    <name evidence="2" type="ORF">NDU88_006153</name>
</gene>
<dbReference type="Proteomes" id="UP001066276">
    <property type="component" value="Chromosome 10"/>
</dbReference>
<comment type="caution">
    <text evidence="2">The sequence shown here is derived from an EMBL/GenBank/DDBJ whole genome shotgun (WGS) entry which is preliminary data.</text>
</comment>
<dbReference type="AlphaFoldDB" id="A0AAV7MD33"/>
<name>A0AAV7MD33_PLEWA</name>
<accession>A0AAV7MD33</accession>
<reference evidence="2" key="1">
    <citation type="journal article" date="2022" name="bioRxiv">
        <title>Sequencing and chromosome-scale assembly of the giantPleurodeles waltlgenome.</title>
        <authorList>
            <person name="Brown T."/>
            <person name="Elewa A."/>
            <person name="Iarovenko S."/>
            <person name="Subramanian E."/>
            <person name="Araus A.J."/>
            <person name="Petzold A."/>
            <person name="Susuki M."/>
            <person name="Suzuki K.-i.T."/>
            <person name="Hayashi T."/>
            <person name="Toyoda A."/>
            <person name="Oliveira C."/>
            <person name="Osipova E."/>
            <person name="Leigh N.D."/>
            <person name="Simon A."/>
            <person name="Yun M.H."/>
        </authorList>
    </citation>
    <scope>NUCLEOTIDE SEQUENCE</scope>
    <source>
        <strain evidence="2">20211129_DDA</strain>
        <tissue evidence="2">Liver</tissue>
    </source>
</reference>
<protein>
    <submittedName>
        <fullName evidence="2">Uncharacterized protein</fullName>
    </submittedName>
</protein>
<evidence type="ECO:0000256" key="1">
    <source>
        <dbReference type="SAM" id="MobiDB-lite"/>
    </source>
</evidence>
<evidence type="ECO:0000313" key="3">
    <source>
        <dbReference type="Proteomes" id="UP001066276"/>
    </source>
</evidence>
<dbReference type="EMBL" id="JANPWB010000014">
    <property type="protein sequence ID" value="KAJ1101079.1"/>
    <property type="molecule type" value="Genomic_DNA"/>
</dbReference>
<sequence>MNHTLTSGVARCVVPVAGDGAQQKIKRRAPAVRNSGVGRAGESRGRAPTLCTPPISAVSEAKSAVVDLCCRKRHN</sequence>
<organism evidence="2 3">
    <name type="scientific">Pleurodeles waltl</name>
    <name type="common">Iberian ribbed newt</name>
    <dbReference type="NCBI Taxonomy" id="8319"/>
    <lineage>
        <taxon>Eukaryota</taxon>
        <taxon>Metazoa</taxon>
        <taxon>Chordata</taxon>
        <taxon>Craniata</taxon>
        <taxon>Vertebrata</taxon>
        <taxon>Euteleostomi</taxon>
        <taxon>Amphibia</taxon>
        <taxon>Batrachia</taxon>
        <taxon>Caudata</taxon>
        <taxon>Salamandroidea</taxon>
        <taxon>Salamandridae</taxon>
        <taxon>Pleurodelinae</taxon>
        <taxon>Pleurodeles</taxon>
    </lineage>
</organism>
<keyword evidence="3" id="KW-1185">Reference proteome</keyword>